<dbReference type="Pfam" id="PF03796">
    <property type="entry name" value="DnaB_C"/>
    <property type="match status" value="1"/>
</dbReference>
<evidence type="ECO:0000256" key="10">
    <source>
        <dbReference type="ARBA" id="ARBA00048954"/>
    </source>
</evidence>
<dbReference type="Proteomes" id="UP000050828">
    <property type="component" value="Unassembled WGS sequence"/>
</dbReference>
<dbReference type="Gene3D" id="3.40.50.300">
    <property type="entry name" value="P-loop containing nucleotide triphosphate hydrolases"/>
    <property type="match status" value="1"/>
</dbReference>
<dbReference type="CDD" id="cd00984">
    <property type="entry name" value="DnaB_C"/>
    <property type="match status" value="1"/>
</dbReference>
<dbReference type="GO" id="GO:0005829">
    <property type="term" value="C:cytosol"/>
    <property type="evidence" value="ECO:0007669"/>
    <property type="project" value="TreeGrafter"/>
</dbReference>
<dbReference type="InterPro" id="IPR036185">
    <property type="entry name" value="DNA_heli_DnaB-like_N_sf"/>
</dbReference>
<comment type="similarity">
    <text evidence="1 12">Belongs to the helicase family. DnaB subfamily.</text>
</comment>
<dbReference type="AlphaFoldDB" id="A0AAJ0LHT7"/>
<dbReference type="GO" id="GO:0043139">
    <property type="term" value="F:5'-3' DNA helicase activity"/>
    <property type="evidence" value="ECO:0007669"/>
    <property type="project" value="UniProtKB-EC"/>
</dbReference>
<dbReference type="InterPro" id="IPR007693">
    <property type="entry name" value="DNA_helicase_DnaB-like_N"/>
</dbReference>
<dbReference type="SUPFAM" id="SSF52540">
    <property type="entry name" value="P-loop containing nucleoside triphosphate hydrolases"/>
    <property type="match status" value="1"/>
</dbReference>
<keyword evidence="2 12" id="KW-0639">Primosome</keyword>
<keyword evidence="9" id="KW-0413">Isomerase</keyword>
<keyword evidence="7 12" id="KW-0067">ATP-binding</keyword>
<comment type="function">
    <text evidence="12">The main replicative DNA helicase, it participates in initiation and elongation during chromosome replication. Travels ahead of the DNA replisome, separating dsDNA into templates for DNA synthesis. A processive ATP-dependent 5'-3' DNA helicase it has DNA-dependent ATPase activity.</text>
</comment>
<dbReference type="GO" id="GO:0006269">
    <property type="term" value="P:DNA replication, synthesis of primer"/>
    <property type="evidence" value="ECO:0007669"/>
    <property type="project" value="UniProtKB-UniRule"/>
</dbReference>
<dbReference type="NCBIfam" id="NF004384">
    <property type="entry name" value="PRK05748.1"/>
    <property type="match status" value="1"/>
</dbReference>
<evidence type="ECO:0000256" key="8">
    <source>
        <dbReference type="ARBA" id="ARBA00023125"/>
    </source>
</evidence>
<dbReference type="InterPro" id="IPR007694">
    <property type="entry name" value="DNA_helicase_DnaB-like_C"/>
</dbReference>
<dbReference type="PANTHER" id="PTHR30153:SF2">
    <property type="entry name" value="REPLICATIVE DNA HELICASE"/>
    <property type="match status" value="1"/>
</dbReference>
<evidence type="ECO:0000313" key="15">
    <source>
        <dbReference type="EMBL" id="KRK93047.1"/>
    </source>
</evidence>
<evidence type="ECO:0000256" key="13">
    <source>
        <dbReference type="SAM" id="MobiDB-lite"/>
    </source>
</evidence>
<dbReference type="Gene3D" id="1.10.860.10">
    <property type="entry name" value="DNAb Helicase, Chain A"/>
    <property type="match status" value="1"/>
</dbReference>
<dbReference type="EMBL" id="AZDL01000010">
    <property type="protein sequence ID" value="KRK93047.1"/>
    <property type="molecule type" value="Genomic_DNA"/>
</dbReference>
<name>A0AAJ0LHT7_LATCU</name>
<evidence type="ECO:0000256" key="2">
    <source>
        <dbReference type="ARBA" id="ARBA00022515"/>
    </source>
</evidence>
<evidence type="ECO:0000256" key="11">
    <source>
        <dbReference type="NCBIfam" id="TIGR00665"/>
    </source>
</evidence>
<evidence type="ECO:0000256" key="9">
    <source>
        <dbReference type="ARBA" id="ARBA00023235"/>
    </source>
</evidence>
<dbReference type="PROSITE" id="PS51199">
    <property type="entry name" value="SF4_HELICASE"/>
    <property type="match status" value="1"/>
</dbReference>
<keyword evidence="4 12" id="KW-0547">Nucleotide-binding</keyword>
<dbReference type="PANTHER" id="PTHR30153">
    <property type="entry name" value="REPLICATIVE DNA HELICASE DNAB"/>
    <property type="match status" value="1"/>
</dbReference>
<feature type="region of interest" description="Disordered" evidence="13">
    <location>
        <begin position="406"/>
        <end position="433"/>
    </location>
</feature>
<proteinExistence type="inferred from homology"/>
<evidence type="ECO:0000313" key="16">
    <source>
        <dbReference type="Proteomes" id="UP000050828"/>
    </source>
</evidence>
<evidence type="ECO:0000256" key="12">
    <source>
        <dbReference type="RuleBase" id="RU362085"/>
    </source>
</evidence>
<dbReference type="InterPro" id="IPR003593">
    <property type="entry name" value="AAA+_ATPase"/>
</dbReference>
<protein>
    <recommendedName>
        <fullName evidence="11 12">Replicative DNA helicase</fullName>
        <ecNumber evidence="11 12">5.6.2.3</ecNumber>
    </recommendedName>
</protein>
<gene>
    <name evidence="15" type="ORF">FC08_GL000069</name>
</gene>
<sequence length="468" mass="51475">MVNNELIEQVPPQNNEAEQAVLGAVFISGDALVEAMEYVTADDFYRKAHRLIFETMVELNERGEGIDAVTLKSALDAQNQLEDIGGIGYLAELAEAVPTAANVVYYAKIVSEKAMLRRLIQTAQNIVAKGYAQDEDVTDILDTAEKEIMDVSERQNKAGFKSISDVLTSSIEQIDKLYQNEEDITGLSTGYRDLDKITAGLHEDELIILAARPGVGKTAFVLNIAQNIGTKTNENIAIFSLEMGAEQLVNRMLCAEGSIDANHLRTGQLDELEWQNLIVAMGSLSKANIYIDDTPGVKMAEIRAKCRRLAKEKGGVGLIVIDYLQLIEGSGQENRQQEVSAISRQLKKLAKELRVPVIALSQLSRGVEQRQDKRPVLSDIRESGSIEQDADIVAFLYRDDYYRDEPGEDGDDFGGGNPPAPAPQRSDDADVGEVEVIIEKNRAGARGTVKLLFVKTFNKFSSISYADQ</sequence>
<dbReference type="GO" id="GO:0003677">
    <property type="term" value="F:DNA binding"/>
    <property type="evidence" value="ECO:0007669"/>
    <property type="project" value="UniProtKB-UniRule"/>
</dbReference>
<dbReference type="GO" id="GO:1990077">
    <property type="term" value="C:primosome complex"/>
    <property type="evidence" value="ECO:0007669"/>
    <property type="project" value="UniProtKB-UniRule"/>
</dbReference>
<dbReference type="EC" id="5.6.2.3" evidence="11 12"/>
<dbReference type="Pfam" id="PF00772">
    <property type="entry name" value="DnaB"/>
    <property type="match status" value="1"/>
</dbReference>
<evidence type="ECO:0000256" key="5">
    <source>
        <dbReference type="ARBA" id="ARBA00022801"/>
    </source>
</evidence>
<dbReference type="GO" id="GO:0042802">
    <property type="term" value="F:identical protein binding"/>
    <property type="evidence" value="ECO:0007669"/>
    <property type="project" value="UniProtKB-ARBA"/>
</dbReference>
<keyword evidence="5 12" id="KW-0378">Hydrolase</keyword>
<keyword evidence="8 12" id="KW-0238">DNA-binding</keyword>
<keyword evidence="6 12" id="KW-0347">Helicase</keyword>
<organism evidence="15 16">
    <name type="scientific">Latilactobacillus curvatus JCM 1096 = DSM 20019</name>
    <dbReference type="NCBI Taxonomy" id="1293592"/>
    <lineage>
        <taxon>Bacteria</taxon>
        <taxon>Bacillati</taxon>
        <taxon>Bacillota</taxon>
        <taxon>Bacilli</taxon>
        <taxon>Lactobacillales</taxon>
        <taxon>Lactobacillaceae</taxon>
        <taxon>Latilactobacillus</taxon>
    </lineage>
</organism>
<comment type="catalytic activity">
    <reaction evidence="10 12">
        <text>ATP + H2O = ADP + phosphate + H(+)</text>
        <dbReference type="Rhea" id="RHEA:13065"/>
        <dbReference type="ChEBI" id="CHEBI:15377"/>
        <dbReference type="ChEBI" id="CHEBI:15378"/>
        <dbReference type="ChEBI" id="CHEBI:30616"/>
        <dbReference type="ChEBI" id="CHEBI:43474"/>
        <dbReference type="ChEBI" id="CHEBI:456216"/>
        <dbReference type="EC" id="5.6.2.3"/>
    </reaction>
</comment>
<accession>A0AAJ0LHT7</accession>
<evidence type="ECO:0000256" key="6">
    <source>
        <dbReference type="ARBA" id="ARBA00022806"/>
    </source>
</evidence>
<dbReference type="InterPro" id="IPR007692">
    <property type="entry name" value="DNA_helicase_DnaB"/>
</dbReference>
<evidence type="ECO:0000256" key="3">
    <source>
        <dbReference type="ARBA" id="ARBA00022705"/>
    </source>
</evidence>
<feature type="domain" description="SF4 helicase" evidence="14">
    <location>
        <begin position="180"/>
        <end position="467"/>
    </location>
</feature>
<dbReference type="FunFam" id="3.40.50.300:FF:000076">
    <property type="entry name" value="Replicative DNA helicase"/>
    <property type="match status" value="1"/>
</dbReference>
<dbReference type="SUPFAM" id="SSF48024">
    <property type="entry name" value="N-terminal domain of DnaB helicase"/>
    <property type="match status" value="1"/>
</dbReference>
<evidence type="ECO:0000259" key="14">
    <source>
        <dbReference type="PROSITE" id="PS51199"/>
    </source>
</evidence>
<keyword evidence="3 12" id="KW-0235">DNA replication</keyword>
<dbReference type="NCBIfam" id="TIGR00665">
    <property type="entry name" value="DnaB"/>
    <property type="match status" value="1"/>
</dbReference>
<dbReference type="FunFam" id="1.10.860.10:FF:000001">
    <property type="entry name" value="Replicative DNA helicase"/>
    <property type="match status" value="1"/>
</dbReference>
<dbReference type="GO" id="GO:0016787">
    <property type="term" value="F:hydrolase activity"/>
    <property type="evidence" value="ECO:0007669"/>
    <property type="project" value="UniProtKB-KW"/>
</dbReference>
<evidence type="ECO:0000256" key="7">
    <source>
        <dbReference type="ARBA" id="ARBA00022840"/>
    </source>
</evidence>
<reference evidence="15 16" key="1">
    <citation type="journal article" date="2015" name="Genome Announc.">
        <title>Expanding the biotechnology potential of lactobacilli through comparative genomics of 213 strains and associated genera.</title>
        <authorList>
            <person name="Sun Z."/>
            <person name="Harris H.M."/>
            <person name="McCann A."/>
            <person name="Guo C."/>
            <person name="Argimon S."/>
            <person name="Zhang W."/>
            <person name="Yang X."/>
            <person name="Jeffery I.B."/>
            <person name="Cooney J.C."/>
            <person name="Kagawa T.F."/>
            <person name="Liu W."/>
            <person name="Song Y."/>
            <person name="Salvetti E."/>
            <person name="Wrobel A."/>
            <person name="Rasinkangas P."/>
            <person name="Parkhill J."/>
            <person name="Rea M.C."/>
            <person name="O'Sullivan O."/>
            <person name="Ritari J."/>
            <person name="Douillard F.P."/>
            <person name="Paul Ross R."/>
            <person name="Yang R."/>
            <person name="Briner A.E."/>
            <person name="Felis G.E."/>
            <person name="de Vos W.M."/>
            <person name="Barrangou R."/>
            <person name="Klaenhammer T.R."/>
            <person name="Caufield P.W."/>
            <person name="Cui Y."/>
            <person name="Zhang H."/>
            <person name="O'Toole P.W."/>
        </authorList>
    </citation>
    <scope>NUCLEOTIDE SEQUENCE [LARGE SCALE GENOMIC DNA]</scope>
    <source>
        <strain evidence="15 16">DSM 20019</strain>
    </source>
</reference>
<evidence type="ECO:0000256" key="1">
    <source>
        <dbReference type="ARBA" id="ARBA00008428"/>
    </source>
</evidence>
<comment type="caution">
    <text evidence="15">The sequence shown here is derived from an EMBL/GenBank/DDBJ whole genome shotgun (WGS) entry which is preliminary data.</text>
</comment>
<dbReference type="GO" id="GO:0005524">
    <property type="term" value="F:ATP binding"/>
    <property type="evidence" value="ECO:0007669"/>
    <property type="project" value="UniProtKB-UniRule"/>
</dbReference>
<evidence type="ECO:0000256" key="4">
    <source>
        <dbReference type="ARBA" id="ARBA00022741"/>
    </source>
</evidence>
<dbReference type="InterPro" id="IPR027417">
    <property type="entry name" value="P-loop_NTPase"/>
</dbReference>
<dbReference type="SMART" id="SM00382">
    <property type="entry name" value="AAA"/>
    <property type="match status" value="1"/>
</dbReference>
<dbReference type="InterPro" id="IPR016136">
    <property type="entry name" value="DNA_helicase_N/primase_C"/>
</dbReference>